<organism evidence="1 2">
    <name type="scientific">Aeromonas schubertii</name>
    <dbReference type="NCBI Taxonomy" id="652"/>
    <lineage>
        <taxon>Bacteria</taxon>
        <taxon>Pseudomonadati</taxon>
        <taxon>Pseudomonadota</taxon>
        <taxon>Gammaproteobacteria</taxon>
        <taxon>Aeromonadales</taxon>
        <taxon>Aeromonadaceae</taxon>
        <taxon>Aeromonas</taxon>
    </lineage>
</organism>
<dbReference type="Gene3D" id="1.10.8.10">
    <property type="entry name" value="DNA helicase RuvA subunit, C-terminal domain"/>
    <property type="match status" value="1"/>
</dbReference>
<proteinExistence type="predicted"/>
<dbReference type="InterPro" id="IPR016932">
    <property type="entry name" value="UCP029669"/>
</dbReference>
<dbReference type="Pfam" id="PF08857">
    <property type="entry name" value="ParBc_2"/>
    <property type="match status" value="1"/>
</dbReference>
<protein>
    <submittedName>
        <fullName evidence="1">Chromosome partitioning protein ParB</fullName>
    </submittedName>
</protein>
<dbReference type="Proteomes" id="UP000774958">
    <property type="component" value="Unassembled WGS sequence"/>
</dbReference>
<evidence type="ECO:0000313" key="1">
    <source>
        <dbReference type="EMBL" id="MBZ6066959.1"/>
    </source>
</evidence>
<gene>
    <name evidence="1" type="ORF">LA374_12200</name>
</gene>
<dbReference type="Gene3D" id="3.90.1530.10">
    <property type="entry name" value="Conserved hypothetical protein from pyrococcus furiosus pfu- 392566-001, ParB domain"/>
    <property type="match status" value="1"/>
</dbReference>
<dbReference type="EMBL" id="JAIRBT010000015">
    <property type="protein sequence ID" value="MBZ6066959.1"/>
    <property type="molecule type" value="Genomic_DNA"/>
</dbReference>
<keyword evidence="2" id="KW-1185">Reference proteome</keyword>
<evidence type="ECO:0000313" key="2">
    <source>
        <dbReference type="Proteomes" id="UP000774958"/>
    </source>
</evidence>
<accession>A0ABS7VDJ2</accession>
<dbReference type="SUPFAM" id="SSF110849">
    <property type="entry name" value="ParB/Sulfiredoxin"/>
    <property type="match status" value="1"/>
</dbReference>
<dbReference type="RefSeq" id="WP_224162962.1">
    <property type="nucleotide sequence ID" value="NZ_JAIRBT010000015.1"/>
</dbReference>
<dbReference type="InterPro" id="IPR014956">
    <property type="entry name" value="ParBc_2"/>
</dbReference>
<dbReference type="CDD" id="cd16390">
    <property type="entry name" value="ParB_N_Srx_like"/>
    <property type="match status" value="1"/>
</dbReference>
<sequence>MGRALWIVLWLLSPLVWALDPCTAQSEVGSWCRLPIERLHPTQGGVGMLQVERTRASLAGKSPKRLDKLMKKKEIPVVISPDGQFWLVDRHHLTTALWRSGVSEARVKVIARLRDPANFWAQMRANHWAWLQDERGRPLDPARLPVRVADLPDYPYRTLAGLLEDAGYIDKSQQVYFIEFAWATWLGEQMGWAPVNRESVAERLQQAKLLACSRRAAHLPGYPGRLCSKG</sequence>
<dbReference type="InterPro" id="IPR036086">
    <property type="entry name" value="ParB/Sulfiredoxin_sf"/>
</dbReference>
<comment type="caution">
    <text evidence="1">The sequence shown here is derived from an EMBL/GenBank/DDBJ whole genome shotgun (WGS) entry which is preliminary data.</text>
</comment>
<dbReference type="PIRSF" id="PIRSF029669">
    <property type="entry name" value="UCP029669"/>
    <property type="match status" value="1"/>
</dbReference>
<name>A0ABS7VDJ2_9GAMM</name>
<reference evidence="1 2" key="1">
    <citation type="submission" date="2021-09" db="EMBL/GenBank/DDBJ databases">
        <title>Aeromonas schubertii isolated from Asian sea bass.</title>
        <authorList>
            <person name="Pinpimai K."/>
        </authorList>
    </citation>
    <scope>NUCLEOTIDE SEQUENCE [LARGE SCALE GENOMIC DNA]</scope>
    <source>
        <strain evidence="1 2">CHULA2021a</strain>
    </source>
</reference>